<dbReference type="GO" id="GO:0045016">
    <property type="term" value="P:mitochondrial magnesium ion transmembrane transport"/>
    <property type="evidence" value="ECO:0007669"/>
    <property type="project" value="TreeGrafter"/>
</dbReference>
<dbReference type="InterPro" id="IPR039204">
    <property type="entry name" value="MRS2-like"/>
</dbReference>
<keyword evidence="11 14" id="KW-0472">Membrane</keyword>
<evidence type="ECO:0000256" key="2">
    <source>
        <dbReference type="ARBA" id="ARBA00009765"/>
    </source>
</evidence>
<protein>
    <recommendedName>
        <fullName evidence="14">Magnesium transporter</fullName>
    </recommendedName>
</protein>
<feature type="transmembrane region" description="Helical" evidence="14">
    <location>
        <begin position="323"/>
        <end position="345"/>
    </location>
</feature>
<dbReference type="Gene3D" id="1.20.58.340">
    <property type="entry name" value="Magnesium transport protein CorA, transmembrane region"/>
    <property type="match status" value="1"/>
</dbReference>
<keyword evidence="17" id="KW-1185">Reference proteome</keyword>
<keyword evidence="6 14" id="KW-0460">Magnesium</keyword>
<evidence type="ECO:0000256" key="10">
    <source>
        <dbReference type="ARBA" id="ARBA00023128"/>
    </source>
</evidence>
<evidence type="ECO:0000256" key="6">
    <source>
        <dbReference type="ARBA" id="ARBA00022842"/>
    </source>
</evidence>
<dbReference type="Proteomes" id="UP000662931">
    <property type="component" value="Chromosome 1"/>
</dbReference>
<evidence type="ECO:0000256" key="13">
    <source>
        <dbReference type="ARBA" id="ARBA00046701"/>
    </source>
</evidence>
<dbReference type="AlphaFoldDB" id="A0A875RXH6"/>
<keyword evidence="9 14" id="KW-0406">Ion transport</keyword>
<dbReference type="SUPFAM" id="SSF144083">
    <property type="entry name" value="Magnesium transport protein CorA, transmembrane region"/>
    <property type="match status" value="1"/>
</dbReference>
<comment type="function">
    <text evidence="12">High-conductance magnesium-selective channel that mediates the influx of magnesium into the mitochondrial matrix. Essential for the splicing of mRNA group II introns in mitochondria by affecting mitochondrial magnesium concentrations, which are critical for group II intron splicing. It also suppresses a variety of mitochondrial intron mutations and its absence may disturb the assembly of mitochondrial membrane complexes.</text>
</comment>
<evidence type="ECO:0000313" key="16">
    <source>
        <dbReference type="EMBL" id="QPG74171.1"/>
    </source>
</evidence>
<evidence type="ECO:0000256" key="5">
    <source>
        <dbReference type="ARBA" id="ARBA00022792"/>
    </source>
</evidence>
<feature type="compositionally biased region" description="Polar residues" evidence="15">
    <location>
        <begin position="209"/>
        <end position="225"/>
    </location>
</feature>
<comment type="similarity">
    <text evidence="2 14">Belongs to the CorA metal ion transporter (MIT) (TC 1.A.35) family.</text>
</comment>
<dbReference type="RefSeq" id="XP_038777736.1">
    <property type="nucleotide sequence ID" value="XM_038921808.1"/>
</dbReference>
<evidence type="ECO:0000256" key="11">
    <source>
        <dbReference type="ARBA" id="ARBA00023136"/>
    </source>
</evidence>
<dbReference type="OrthoDB" id="10251508at2759"/>
<evidence type="ECO:0000256" key="3">
    <source>
        <dbReference type="ARBA" id="ARBA00022448"/>
    </source>
</evidence>
<name>A0A875RXH6_EENNA</name>
<comment type="subunit">
    <text evidence="13">Homopentamer. Forms homooligomers. Interacts with MFM1.</text>
</comment>
<evidence type="ECO:0000256" key="7">
    <source>
        <dbReference type="ARBA" id="ARBA00022946"/>
    </source>
</evidence>
<keyword evidence="7" id="KW-0809">Transit peptide</keyword>
<evidence type="ECO:0000313" key="17">
    <source>
        <dbReference type="Proteomes" id="UP000662931"/>
    </source>
</evidence>
<proteinExistence type="inferred from homology"/>
<dbReference type="GO" id="GO:0005743">
    <property type="term" value="C:mitochondrial inner membrane"/>
    <property type="evidence" value="ECO:0007669"/>
    <property type="project" value="UniProtKB-SubCell"/>
</dbReference>
<keyword evidence="5 14" id="KW-0999">Mitochondrion inner membrane</keyword>
<accession>A0A875RXH6</accession>
<keyword evidence="10" id="KW-0496">Mitochondrion</keyword>
<dbReference type="GO" id="GO:0015095">
    <property type="term" value="F:magnesium ion transmembrane transporter activity"/>
    <property type="evidence" value="ECO:0007669"/>
    <property type="project" value="TreeGrafter"/>
</dbReference>
<dbReference type="KEGG" id="bnn:FOA43_001495"/>
<dbReference type="GeneID" id="62194896"/>
<evidence type="ECO:0000256" key="4">
    <source>
        <dbReference type="ARBA" id="ARBA00022692"/>
    </source>
</evidence>
<comment type="subcellular location">
    <subcellularLocation>
        <location evidence="1 14">Mitochondrion inner membrane</location>
        <topology evidence="1 14">Multi-pass membrane protein</topology>
    </subcellularLocation>
</comment>
<keyword evidence="8 14" id="KW-1133">Transmembrane helix</keyword>
<dbReference type="EMBL" id="CP064812">
    <property type="protein sequence ID" value="QPG74171.1"/>
    <property type="molecule type" value="Genomic_DNA"/>
</dbReference>
<gene>
    <name evidence="16" type="ORF">FOA43_001495</name>
</gene>
<dbReference type="InterPro" id="IPR045863">
    <property type="entry name" value="CorA_TM1_TM2"/>
</dbReference>
<keyword evidence="3 14" id="KW-0813">Transport</keyword>
<dbReference type="PANTHER" id="PTHR13890">
    <property type="entry name" value="RNA SPLICING PROTEIN MRS2, MITOCHONDRIAL"/>
    <property type="match status" value="1"/>
</dbReference>
<evidence type="ECO:0000256" key="1">
    <source>
        <dbReference type="ARBA" id="ARBA00004448"/>
    </source>
</evidence>
<feature type="transmembrane region" description="Helical" evidence="14">
    <location>
        <begin position="294"/>
        <end position="311"/>
    </location>
</feature>
<dbReference type="Pfam" id="PF22099">
    <property type="entry name" value="MRS2-like"/>
    <property type="match status" value="1"/>
</dbReference>
<keyword evidence="4 14" id="KW-0812">Transmembrane</keyword>
<evidence type="ECO:0000256" key="14">
    <source>
        <dbReference type="RuleBase" id="RU366042"/>
    </source>
</evidence>
<dbReference type="CDD" id="cd12823">
    <property type="entry name" value="Mrs2_Mfm1p-like"/>
    <property type="match status" value="1"/>
</dbReference>
<evidence type="ECO:0000256" key="9">
    <source>
        <dbReference type="ARBA" id="ARBA00023065"/>
    </source>
</evidence>
<evidence type="ECO:0000256" key="15">
    <source>
        <dbReference type="SAM" id="MobiDB-lite"/>
    </source>
</evidence>
<evidence type="ECO:0000256" key="8">
    <source>
        <dbReference type="ARBA" id="ARBA00022989"/>
    </source>
</evidence>
<dbReference type="PANTHER" id="PTHR13890:SF27">
    <property type="entry name" value="MAGNESIUM TRANSPORTER MRS2, MITOCHONDRIAL"/>
    <property type="match status" value="1"/>
</dbReference>
<feature type="region of interest" description="Disordered" evidence="15">
    <location>
        <begin position="209"/>
        <end position="232"/>
    </location>
</feature>
<dbReference type="Gene3D" id="2.40.128.330">
    <property type="match status" value="1"/>
</dbReference>
<sequence length="411" mass="46783">MELGNVAAVQKKFSKAEFLGENKLFPRDLRKIDSSNIDVAPIIAVREDCILINMLHIKALIKDNEVMIFDTSNPEYASKLSLFMYDLGSKLRTKVVHGNNLENPAAFYASNPNQPYEFRALECILVNVMAVLEGELQHHSKVCTGILAQLDKEIDRAKLRDLLVHSKSLTTFYQKSLLIRNALDELLDNDDDLESLYLTENKHWMSGFTSKGQSHSNKASDTDGQSVKKPLIASEEQEVDTGEVEMLLEAYYKQCDEIVQQAETLINNIKSTEEIVNIILDANRNSLMVYELKISIYTLGFTVATLLPAFYGMNLKNYTEESTLAFVAVVALSCLAGMTIIVYAFRKLRLVQKMSTVSPIRMNKLDQRIKIKLKRLMMNRNAATYNSKMRAKKEQQDVVWRWLVGDKYRGK</sequence>
<organism evidence="16 17">
    <name type="scientific">Eeniella nana</name>
    <name type="common">Yeast</name>
    <name type="synonym">Brettanomyces nanus</name>
    <dbReference type="NCBI Taxonomy" id="13502"/>
    <lineage>
        <taxon>Eukaryota</taxon>
        <taxon>Fungi</taxon>
        <taxon>Dikarya</taxon>
        <taxon>Ascomycota</taxon>
        <taxon>Saccharomycotina</taxon>
        <taxon>Pichiomycetes</taxon>
        <taxon>Pichiales</taxon>
        <taxon>Pichiaceae</taxon>
        <taxon>Brettanomyces</taxon>
    </lineage>
</organism>
<evidence type="ECO:0000256" key="12">
    <source>
        <dbReference type="ARBA" id="ARBA00046105"/>
    </source>
</evidence>
<reference evidence="16" key="1">
    <citation type="submission" date="2020-10" db="EMBL/GenBank/DDBJ databases">
        <authorList>
            <person name="Roach M.J.R."/>
        </authorList>
    </citation>
    <scope>NUCLEOTIDE SEQUENCE</scope>
    <source>
        <strain evidence="16">CBS 1945</strain>
    </source>
</reference>